<dbReference type="PRINTS" id="PR00463">
    <property type="entry name" value="EP450I"/>
</dbReference>
<evidence type="ECO:0000313" key="9">
    <source>
        <dbReference type="Proteomes" id="UP000297814"/>
    </source>
</evidence>
<dbReference type="InterPro" id="IPR001128">
    <property type="entry name" value="Cyt_P450"/>
</dbReference>
<dbReference type="GO" id="GO:0016705">
    <property type="term" value="F:oxidoreductase activity, acting on paired donors, with incorporation or reduction of molecular oxygen"/>
    <property type="evidence" value="ECO:0007669"/>
    <property type="project" value="InterPro"/>
</dbReference>
<keyword evidence="9" id="KW-1185">Reference proteome</keyword>
<dbReference type="PANTHER" id="PTHR24305">
    <property type="entry name" value="CYTOCHROME P450"/>
    <property type="match status" value="1"/>
</dbReference>
<evidence type="ECO:0000256" key="4">
    <source>
        <dbReference type="ARBA" id="ARBA00023004"/>
    </source>
</evidence>
<dbReference type="PANTHER" id="PTHR24305:SF166">
    <property type="entry name" value="CYTOCHROME P450 12A4, MITOCHONDRIAL-RELATED"/>
    <property type="match status" value="1"/>
</dbReference>
<dbReference type="InterPro" id="IPR036396">
    <property type="entry name" value="Cyt_P450_sf"/>
</dbReference>
<keyword evidence="3 6" id="KW-0479">Metal-binding</keyword>
<dbReference type="SUPFAM" id="SSF48264">
    <property type="entry name" value="Cytochrome P450"/>
    <property type="match status" value="1"/>
</dbReference>
<sequence>MVFFYAALFLISFLLYNVYSLYLNYKDASALGLPRLISPITPDNPLWIALQTIFKTVVRQFPFGAVSFTRHTRLGWEFHDRFHTHVRLGDAWVLVTPTRNWIFVANAATVTDIFSRGRDFIRPTWMLEALNVFGPNISTAEVHDWQRQRKLTATPFNEQKSPQVWDESFRQAEDMLQSWCSQSRDGTNATPDDTRTLALHVLAYVAFQKSYPFGSISRHTIQDQDSLTYRDSISIILENALLIMVLPEKLFNLPFLPRSSQQVGWAINSFRNYMASQVAAERRLIQNGESGNRNLVSNLVRASNESHSTSLDPGEDNKLKPLTNTEILGNIFVFNYAGHDTTAISLSYAMLLLVANPQAQDWVHEEITYYVGGRDSKTLAYSELFPKLKRSLAVLLETLRLYNPLPERWIENSGNLEKESLFNPPKGTYFPWSEGIRNCPGKRFAQVEFVATLTALFRSHAAEPVPNKGESLDAARKRTLDTVKDSNVELLLQMANLRSVSIRWRQRPAGK</sequence>
<gene>
    <name evidence="8" type="ORF">BHYA_0115g00120</name>
</gene>
<evidence type="ECO:0000256" key="1">
    <source>
        <dbReference type="ARBA" id="ARBA00001971"/>
    </source>
</evidence>
<feature type="binding site" description="axial binding residue" evidence="6">
    <location>
        <position position="439"/>
    </location>
    <ligand>
        <name>heme</name>
        <dbReference type="ChEBI" id="CHEBI:30413"/>
    </ligand>
    <ligandPart>
        <name>Fe</name>
        <dbReference type="ChEBI" id="CHEBI:18248"/>
    </ligandPart>
</feature>
<comment type="cofactor">
    <cofactor evidence="1 6">
        <name>heme</name>
        <dbReference type="ChEBI" id="CHEBI:30413"/>
    </cofactor>
</comment>
<evidence type="ECO:0000256" key="3">
    <source>
        <dbReference type="ARBA" id="ARBA00022723"/>
    </source>
</evidence>
<dbReference type="Pfam" id="PF00067">
    <property type="entry name" value="p450"/>
    <property type="match status" value="1"/>
</dbReference>
<evidence type="ECO:0000313" key="8">
    <source>
        <dbReference type="EMBL" id="TGO36763.1"/>
    </source>
</evidence>
<evidence type="ECO:0000256" key="5">
    <source>
        <dbReference type="ARBA" id="ARBA00023026"/>
    </source>
</evidence>
<dbReference type="Proteomes" id="UP000297814">
    <property type="component" value="Unassembled WGS sequence"/>
</dbReference>
<dbReference type="InterPro" id="IPR050121">
    <property type="entry name" value="Cytochrome_P450_monoxygenase"/>
</dbReference>
<dbReference type="GO" id="GO:0004497">
    <property type="term" value="F:monooxygenase activity"/>
    <property type="evidence" value="ECO:0007669"/>
    <property type="project" value="UniProtKB-KW"/>
</dbReference>
<keyword evidence="6 7" id="KW-0349">Heme</keyword>
<evidence type="ECO:0000256" key="2">
    <source>
        <dbReference type="ARBA" id="ARBA00010617"/>
    </source>
</evidence>
<evidence type="ECO:0000256" key="6">
    <source>
        <dbReference type="PIRSR" id="PIRSR602401-1"/>
    </source>
</evidence>
<protein>
    <recommendedName>
        <fullName evidence="10">Cytochrome P450</fullName>
    </recommendedName>
</protein>
<comment type="caution">
    <text evidence="8">The sequence shown here is derived from an EMBL/GenBank/DDBJ whole genome shotgun (WGS) entry which is preliminary data.</text>
</comment>
<dbReference type="EMBL" id="PQXK01000115">
    <property type="protein sequence ID" value="TGO36763.1"/>
    <property type="molecule type" value="Genomic_DNA"/>
</dbReference>
<dbReference type="GO" id="GO:0005506">
    <property type="term" value="F:iron ion binding"/>
    <property type="evidence" value="ECO:0007669"/>
    <property type="project" value="InterPro"/>
</dbReference>
<keyword evidence="5" id="KW-0843">Virulence</keyword>
<dbReference type="PRINTS" id="PR00385">
    <property type="entry name" value="P450"/>
</dbReference>
<dbReference type="Gene3D" id="1.10.630.10">
    <property type="entry name" value="Cytochrome P450"/>
    <property type="match status" value="2"/>
</dbReference>
<proteinExistence type="inferred from homology"/>
<keyword evidence="7" id="KW-0560">Oxidoreductase</keyword>
<evidence type="ECO:0000256" key="7">
    <source>
        <dbReference type="RuleBase" id="RU000461"/>
    </source>
</evidence>
<name>A0A4Z1GT62_9HELO</name>
<dbReference type="GO" id="GO:0020037">
    <property type="term" value="F:heme binding"/>
    <property type="evidence" value="ECO:0007669"/>
    <property type="project" value="InterPro"/>
</dbReference>
<dbReference type="AlphaFoldDB" id="A0A4Z1GT62"/>
<keyword evidence="4 6" id="KW-0408">Iron</keyword>
<evidence type="ECO:0008006" key="10">
    <source>
        <dbReference type="Google" id="ProtNLM"/>
    </source>
</evidence>
<reference evidence="8 9" key="1">
    <citation type="submission" date="2017-12" db="EMBL/GenBank/DDBJ databases">
        <title>Comparative genomics of Botrytis spp.</title>
        <authorList>
            <person name="Valero-Jimenez C.A."/>
            <person name="Tapia P."/>
            <person name="Veloso J."/>
            <person name="Silva-Moreno E."/>
            <person name="Staats M."/>
            <person name="Valdes J.H."/>
            <person name="Van Kan J.A.L."/>
        </authorList>
    </citation>
    <scope>NUCLEOTIDE SEQUENCE [LARGE SCALE GENOMIC DNA]</scope>
    <source>
        <strain evidence="8 9">Bh0001</strain>
    </source>
</reference>
<comment type="similarity">
    <text evidence="2 7">Belongs to the cytochrome P450 family.</text>
</comment>
<organism evidence="8 9">
    <name type="scientific">Botrytis hyacinthi</name>
    <dbReference type="NCBI Taxonomy" id="278943"/>
    <lineage>
        <taxon>Eukaryota</taxon>
        <taxon>Fungi</taxon>
        <taxon>Dikarya</taxon>
        <taxon>Ascomycota</taxon>
        <taxon>Pezizomycotina</taxon>
        <taxon>Leotiomycetes</taxon>
        <taxon>Helotiales</taxon>
        <taxon>Sclerotiniaceae</taxon>
        <taxon>Botrytis</taxon>
    </lineage>
</organism>
<dbReference type="PROSITE" id="PS00086">
    <property type="entry name" value="CYTOCHROME_P450"/>
    <property type="match status" value="1"/>
</dbReference>
<dbReference type="InterPro" id="IPR017972">
    <property type="entry name" value="Cyt_P450_CS"/>
</dbReference>
<accession>A0A4Z1GT62</accession>
<keyword evidence="7" id="KW-0503">Monooxygenase</keyword>
<dbReference type="InterPro" id="IPR002401">
    <property type="entry name" value="Cyt_P450_E_grp-I"/>
</dbReference>